<keyword evidence="2" id="KW-1185">Reference proteome</keyword>
<protein>
    <submittedName>
        <fullName evidence="1">Uncharacterized protein</fullName>
    </submittedName>
</protein>
<comment type="caution">
    <text evidence="1">The sequence shown here is derived from an EMBL/GenBank/DDBJ whole genome shotgun (WGS) entry which is preliminary data.</text>
</comment>
<accession>A0ACC1RKF1</accession>
<reference evidence="1" key="1">
    <citation type="submission" date="2022-07" db="EMBL/GenBank/DDBJ databases">
        <title>Genome Sequence of Phlebia brevispora.</title>
        <authorList>
            <person name="Buettner E."/>
        </authorList>
    </citation>
    <scope>NUCLEOTIDE SEQUENCE</scope>
    <source>
        <strain evidence="1">MPL23</strain>
    </source>
</reference>
<organism evidence="1 2">
    <name type="scientific">Phlebia brevispora</name>
    <dbReference type="NCBI Taxonomy" id="194682"/>
    <lineage>
        <taxon>Eukaryota</taxon>
        <taxon>Fungi</taxon>
        <taxon>Dikarya</taxon>
        <taxon>Basidiomycota</taxon>
        <taxon>Agaricomycotina</taxon>
        <taxon>Agaricomycetes</taxon>
        <taxon>Polyporales</taxon>
        <taxon>Meruliaceae</taxon>
        <taxon>Phlebia</taxon>
    </lineage>
</organism>
<dbReference type="Proteomes" id="UP001148662">
    <property type="component" value="Unassembled WGS sequence"/>
</dbReference>
<proteinExistence type="predicted"/>
<sequence length="254" mass="27695">MQLSTKCRSSTRFSEISRCSHDILTRSITSLTEGEVTSYGDLPFSSLNVTTDAEGSYVACTGDSGGWLQTFTANSRWMSPGYSRELYLGSMVSAICRSPTHRLAVSFGPSCKIAVENTVEDDELWTIMNMPAGCYDIRTAHLSGNSLALGAARKGILFPDIDVDWHYQVLPTGSDVFSIIQHHNLIYTGTRGGSIKAFDKRVNAVHKGEELFGSRYSRAAKSITHISVLYEWQLLVSTIAGEASAGHMLLHAGS</sequence>
<evidence type="ECO:0000313" key="1">
    <source>
        <dbReference type="EMBL" id="KAJ3520251.1"/>
    </source>
</evidence>
<evidence type="ECO:0000313" key="2">
    <source>
        <dbReference type="Proteomes" id="UP001148662"/>
    </source>
</evidence>
<dbReference type="EMBL" id="JANHOG010002759">
    <property type="protein sequence ID" value="KAJ3520251.1"/>
    <property type="molecule type" value="Genomic_DNA"/>
</dbReference>
<name>A0ACC1RKF1_9APHY</name>
<gene>
    <name evidence="1" type="ORF">NM688_g9189</name>
</gene>